<dbReference type="KEGG" id="vg:14445426"/>
<dbReference type="RefSeq" id="YP_007354312.1">
    <property type="nucleotide sequence ID" value="NC_020104.1"/>
</dbReference>
<keyword evidence="2" id="KW-1185">Reference proteome</keyword>
<proteinExistence type="predicted"/>
<sequence>MRKNIDLIYIYIFDMYVNQIDKIIDTILNQLYLEGLSNDETYKTITQGNKINFVEYRENINNFITNFMKTIDITDIQKIINNKENLQRIIDIIKRYVAYYYFLSIAYYYTGSIKDFRNNLIQYSKLQENSTFTIKNFFDTENNYQLINYFKIIKESSSILLMTELQKRALNPLEVKDTINFLNSLGREYIDNYLLMIITEGDEDHVQINVHNLIKTIVFGEIYRTQERNLVFDIINDIEEDKQEYTYIDVVVSNDDSTDLDSFRQIFAGENNSESLARDMYELVNESERIAIVPSVETKNNNLLELNFITPIVDDFIRYHRDTERLESEIGPINVPLTSNSNSKNVQLALLYQQRKKKKTRVRS</sequence>
<gene>
    <name evidence="1" type="ORF">Moumou_00336</name>
</gene>
<organism evidence="1 2">
    <name type="scientific">Acanthamoeba polyphaga moumouvirus</name>
    <dbReference type="NCBI Taxonomy" id="1269028"/>
    <lineage>
        <taxon>Viruses</taxon>
        <taxon>Varidnaviria</taxon>
        <taxon>Bamfordvirae</taxon>
        <taxon>Nucleocytoviricota</taxon>
        <taxon>Megaviricetes</taxon>
        <taxon>Imitervirales</taxon>
        <taxon>Mimiviridae</taxon>
        <taxon>Megamimivirinae</taxon>
        <taxon>Moumouvirus</taxon>
    </lineage>
</organism>
<evidence type="ECO:0000313" key="2">
    <source>
        <dbReference type="Proteomes" id="UP000201640"/>
    </source>
</evidence>
<name>L7RCB8_9VIRU</name>
<accession>L7RCB8</accession>
<dbReference type="GeneID" id="14445426"/>
<dbReference type="EMBL" id="JX962719">
    <property type="protein sequence ID" value="AGC01876.1"/>
    <property type="molecule type" value="Genomic_DNA"/>
</dbReference>
<dbReference type="Proteomes" id="UP000201640">
    <property type="component" value="Segment"/>
</dbReference>
<evidence type="ECO:0000313" key="1">
    <source>
        <dbReference type="EMBL" id="AGC01876.1"/>
    </source>
</evidence>
<reference evidence="1 2" key="1">
    <citation type="journal article" date="2012" name="Genome Biol. Evol.">
        <title>Related Giant Viruses in Distant Locations and Different Habitats: Acanthamoeba polyphaga moumouvirus Represents a Third Lineage of the Mimiviridae That Is Close to the Megavirus Lineage.</title>
        <authorList>
            <person name="Yoosuf N."/>
            <person name="Yutin N."/>
            <person name="Colson P."/>
            <person name="Shabalina S.A."/>
            <person name="Pagnier I."/>
            <person name="Robert C."/>
            <person name="Azza S."/>
            <person name="Klose T."/>
            <person name="Wong J."/>
            <person name="Rossmann M.G."/>
            <person name="La Scola B."/>
            <person name="Raoult D."/>
            <person name="Koonin E.V."/>
        </authorList>
    </citation>
    <scope>NUCLEOTIDE SEQUENCE [LARGE SCALE GENOMIC DNA]</scope>
    <source>
        <strain evidence="1 2">M10A</strain>
    </source>
</reference>
<protein>
    <submittedName>
        <fullName evidence="1">Uncharacterized protein</fullName>
    </submittedName>
</protein>